<keyword evidence="6 8" id="KW-1133">Transmembrane helix</keyword>
<dbReference type="InterPro" id="IPR020846">
    <property type="entry name" value="MFS_dom"/>
</dbReference>
<comment type="caution">
    <text evidence="10">The sequence shown here is derived from an EMBL/GenBank/DDBJ whole genome shotgun (WGS) entry which is preliminary data.</text>
</comment>
<dbReference type="EMBL" id="JARTFS010000011">
    <property type="protein sequence ID" value="MED4402424.1"/>
    <property type="molecule type" value="Genomic_DNA"/>
</dbReference>
<evidence type="ECO:0000259" key="9">
    <source>
        <dbReference type="PROSITE" id="PS50850"/>
    </source>
</evidence>
<evidence type="ECO:0000256" key="5">
    <source>
        <dbReference type="ARBA" id="ARBA00022692"/>
    </source>
</evidence>
<dbReference type="RefSeq" id="WP_328015426.1">
    <property type="nucleotide sequence ID" value="NZ_JARTFS010000011.1"/>
</dbReference>
<organism evidence="10 11">
    <name type="scientific">Metabacillus fastidiosus</name>
    <dbReference type="NCBI Taxonomy" id="1458"/>
    <lineage>
        <taxon>Bacteria</taxon>
        <taxon>Bacillati</taxon>
        <taxon>Bacillota</taxon>
        <taxon>Bacilli</taxon>
        <taxon>Bacillales</taxon>
        <taxon>Bacillaceae</taxon>
        <taxon>Metabacillus</taxon>
    </lineage>
</organism>
<feature type="transmembrane region" description="Helical" evidence="8">
    <location>
        <begin position="158"/>
        <end position="178"/>
    </location>
</feature>
<evidence type="ECO:0000256" key="1">
    <source>
        <dbReference type="ARBA" id="ARBA00004651"/>
    </source>
</evidence>
<dbReference type="PRINTS" id="PR01036">
    <property type="entry name" value="TCRTETB"/>
</dbReference>
<dbReference type="Gene3D" id="1.20.1250.20">
    <property type="entry name" value="MFS general substrate transporter like domains"/>
    <property type="match status" value="1"/>
</dbReference>
<keyword evidence="11" id="KW-1185">Reference proteome</keyword>
<protein>
    <submittedName>
        <fullName evidence="10">DHA2 family efflux MFS transporter permease subunit</fullName>
    </submittedName>
</protein>
<evidence type="ECO:0000256" key="7">
    <source>
        <dbReference type="ARBA" id="ARBA00023136"/>
    </source>
</evidence>
<feature type="transmembrane region" description="Helical" evidence="8">
    <location>
        <begin position="97"/>
        <end position="119"/>
    </location>
</feature>
<feature type="transmembrane region" description="Helical" evidence="8">
    <location>
        <begin position="323"/>
        <end position="340"/>
    </location>
</feature>
<evidence type="ECO:0000313" key="11">
    <source>
        <dbReference type="Proteomes" id="UP001342826"/>
    </source>
</evidence>
<feature type="transmembrane region" description="Helical" evidence="8">
    <location>
        <begin position="352"/>
        <end position="374"/>
    </location>
</feature>
<dbReference type="InterPro" id="IPR004638">
    <property type="entry name" value="EmrB-like"/>
</dbReference>
<feature type="transmembrane region" description="Helical" evidence="8">
    <location>
        <begin position="42"/>
        <end position="65"/>
    </location>
</feature>
<feature type="transmembrane region" description="Helical" evidence="8">
    <location>
        <begin position="5"/>
        <end position="22"/>
    </location>
</feature>
<evidence type="ECO:0000256" key="8">
    <source>
        <dbReference type="SAM" id="Phobius"/>
    </source>
</evidence>
<evidence type="ECO:0000256" key="2">
    <source>
        <dbReference type="ARBA" id="ARBA00008537"/>
    </source>
</evidence>
<feature type="transmembrane region" description="Helical" evidence="8">
    <location>
        <begin position="215"/>
        <end position="237"/>
    </location>
</feature>
<dbReference type="InterPro" id="IPR036259">
    <property type="entry name" value="MFS_trans_sf"/>
</dbReference>
<gene>
    <name evidence="10" type="ORF">P9271_13975</name>
</gene>
<keyword evidence="7 8" id="KW-0472">Membrane</keyword>
<dbReference type="InterPro" id="IPR011701">
    <property type="entry name" value="MFS"/>
</dbReference>
<feature type="transmembrane region" description="Helical" evidence="8">
    <location>
        <begin position="72"/>
        <end position="91"/>
    </location>
</feature>
<evidence type="ECO:0000256" key="4">
    <source>
        <dbReference type="ARBA" id="ARBA00022475"/>
    </source>
</evidence>
<feature type="transmembrane region" description="Helical" evidence="8">
    <location>
        <begin position="395"/>
        <end position="414"/>
    </location>
</feature>
<dbReference type="Pfam" id="PF07690">
    <property type="entry name" value="MFS_1"/>
    <property type="match status" value="1"/>
</dbReference>
<feature type="transmembrane region" description="Helical" evidence="8">
    <location>
        <begin position="131"/>
        <end position="152"/>
    </location>
</feature>
<dbReference type="Proteomes" id="UP001342826">
    <property type="component" value="Unassembled WGS sequence"/>
</dbReference>
<evidence type="ECO:0000256" key="6">
    <source>
        <dbReference type="ARBA" id="ARBA00022989"/>
    </source>
</evidence>
<comment type="similarity">
    <text evidence="2">Belongs to the major facilitator superfamily. EmrB family.</text>
</comment>
<comment type="subcellular location">
    <subcellularLocation>
        <location evidence="1">Cell membrane</location>
        <topology evidence="1">Multi-pass membrane protein</topology>
    </subcellularLocation>
</comment>
<feature type="transmembrane region" description="Helical" evidence="8">
    <location>
        <begin position="291"/>
        <end position="311"/>
    </location>
</feature>
<feature type="transmembrane region" description="Helical" evidence="8">
    <location>
        <begin position="257"/>
        <end position="279"/>
    </location>
</feature>
<reference evidence="10 11" key="1">
    <citation type="submission" date="2023-03" db="EMBL/GenBank/DDBJ databases">
        <title>Bacillus Genome Sequencing.</title>
        <authorList>
            <person name="Dunlap C."/>
        </authorList>
    </citation>
    <scope>NUCLEOTIDE SEQUENCE [LARGE SCALE GENOMIC DNA]</scope>
    <source>
        <strain evidence="10 11">NRS-1717</strain>
    </source>
</reference>
<dbReference type="NCBIfam" id="TIGR00711">
    <property type="entry name" value="efflux_EmrB"/>
    <property type="match status" value="1"/>
</dbReference>
<keyword evidence="5 8" id="KW-0812">Transmembrane</keyword>
<proteinExistence type="inferred from homology"/>
<name>A0ABU6NZ75_9BACI</name>
<evidence type="ECO:0000256" key="3">
    <source>
        <dbReference type="ARBA" id="ARBA00022448"/>
    </source>
</evidence>
<feature type="transmembrane region" description="Helical" evidence="8">
    <location>
        <begin position="190"/>
        <end position="209"/>
    </location>
</feature>
<keyword evidence="3" id="KW-0813">Transport</keyword>
<dbReference type="Gene3D" id="1.20.1720.10">
    <property type="entry name" value="Multidrug resistance protein D"/>
    <property type="match status" value="1"/>
</dbReference>
<accession>A0ABU6NZ75</accession>
<dbReference type="SUPFAM" id="SSF103473">
    <property type="entry name" value="MFS general substrate transporter"/>
    <property type="match status" value="1"/>
</dbReference>
<sequence length="471" mass="51757">MKHSFILTAIVIGSFISIYQSVSLNVSLPGFITIFQTDLATVQWLMTGFTLATGMIAPLCGYLGNRFGTCELFLFSITGLMISSILCASAWNIGSLIVFRIIQGVFCGVIQPVTLTVIYQMLPEHKHSMALGLWSASSVLGPALAPTISGWLQVWNWPLIFLVIIPFGLTALIFGWISLERKIDSSKVSFDGKGMIGILFSSLTLLVLFSNLHEWGILSGKSIVCLITGFIFLVHFIWRGIRVKEPLLELRLFTNKIFALSTAISVILISSLFTGIYFIPLYLLEIHQMTAAEVGILLLPPALSMAVATTVSSKYYEKVGPKLLILTGTLFLLIATWKFSQLTIESAPATVMLWMTFRYIGLGLSMNATINIGMNAVPTNLAGDAASLLNWARQITGAMSIGMFTSFFYTRIALYETEHTISSVAYVKGLNDVFIAATILTCLSIPFSLLLYRKKDIQKGKMIEADIQKSG</sequence>
<dbReference type="PANTHER" id="PTHR42718:SF9">
    <property type="entry name" value="MAJOR FACILITATOR SUPERFAMILY MULTIDRUG TRANSPORTER MFSC"/>
    <property type="match status" value="1"/>
</dbReference>
<dbReference type="PROSITE" id="PS50850">
    <property type="entry name" value="MFS"/>
    <property type="match status" value="1"/>
</dbReference>
<keyword evidence="4" id="KW-1003">Cell membrane</keyword>
<feature type="transmembrane region" description="Helical" evidence="8">
    <location>
        <begin position="434"/>
        <end position="452"/>
    </location>
</feature>
<dbReference type="PANTHER" id="PTHR42718">
    <property type="entry name" value="MAJOR FACILITATOR SUPERFAMILY MULTIDRUG TRANSPORTER MFSC"/>
    <property type="match status" value="1"/>
</dbReference>
<feature type="domain" description="Major facilitator superfamily (MFS) profile" evidence="9">
    <location>
        <begin position="6"/>
        <end position="456"/>
    </location>
</feature>
<evidence type="ECO:0000313" key="10">
    <source>
        <dbReference type="EMBL" id="MED4402424.1"/>
    </source>
</evidence>